<dbReference type="InterPro" id="IPR039903">
    <property type="entry name" value="Zswim2"/>
</dbReference>
<evidence type="ECO:0000313" key="6">
    <source>
        <dbReference type="Proteomes" id="UP000324241"/>
    </source>
</evidence>
<feature type="domain" description="SWIM-type" evidence="4">
    <location>
        <begin position="157"/>
        <end position="189"/>
    </location>
</feature>
<evidence type="ECO:0000256" key="2">
    <source>
        <dbReference type="SAM" id="MobiDB-lite"/>
    </source>
</evidence>
<proteinExistence type="predicted"/>
<organism evidence="5 6">
    <name type="scientific">Aspergillus tanneri</name>
    <dbReference type="NCBI Taxonomy" id="1220188"/>
    <lineage>
        <taxon>Eukaryota</taxon>
        <taxon>Fungi</taxon>
        <taxon>Dikarya</taxon>
        <taxon>Ascomycota</taxon>
        <taxon>Pezizomycotina</taxon>
        <taxon>Eurotiomycetes</taxon>
        <taxon>Eurotiomycetidae</taxon>
        <taxon>Eurotiales</taxon>
        <taxon>Aspergillaceae</taxon>
        <taxon>Aspergillus</taxon>
        <taxon>Aspergillus subgen. Circumdati</taxon>
    </lineage>
</organism>
<dbReference type="Gene3D" id="3.30.40.10">
    <property type="entry name" value="Zinc/RING finger domain, C3HC4 (zinc finger)"/>
    <property type="match status" value="1"/>
</dbReference>
<evidence type="ECO:0000259" key="3">
    <source>
        <dbReference type="PROSITE" id="PS50089"/>
    </source>
</evidence>
<evidence type="ECO:0000259" key="4">
    <source>
        <dbReference type="PROSITE" id="PS50966"/>
    </source>
</evidence>
<sequence length="329" mass="36807">MSALEDAVSRRRASTMSSRRGNAPVLSTLRTSKRKRTIENETNPRATPAKNTRHRGSSHAAALSHSTEVIDLTGESPTTSPAKKRTNAKNTKTKRSPATSPVERRARMFRGHPPKSFLERLSRATTQRMFVVGRSVVGADDVPEMKFDIVGSTGNIYKTTIGKVPTCDCPDAQKGHQCKHICYVLVKVLKAPAHLQYQLAFLSSELREIYQQSSLSAEQPEPENNNGKRKAVEGDCPICFMEFEPDKEEIFWCRAACGNNIHKACFQRWAATSRNQDVRCVYCRSPWQSESSNLNLEVLRKEGQMNEEGYVNVADQLGLSGERGTKQYL</sequence>
<reference evidence="5 6" key="1">
    <citation type="submission" date="2019-08" db="EMBL/GenBank/DDBJ databases">
        <title>The genome sequence of a newly discovered highly antifungal drug resistant Aspergillus species, Aspergillus tanneri NIH 1004.</title>
        <authorList>
            <person name="Mounaud S."/>
            <person name="Singh I."/>
            <person name="Joardar V."/>
            <person name="Pakala S."/>
            <person name="Pakala S."/>
            <person name="Venepally P."/>
            <person name="Chung J.K."/>
            <person name="Losada L."/>
            <person name="Nierman W.C."/>
        </authorList>
    </citation>
    <scope>NUCLEOTIDE SEQUENCE [LARGE SCALE GENOMIC DNA]</scope>
    <source>
        <strain evidence="5 6">NIH1004</strain>
    </source>
</reference>
<dbReference type="EMBL" id="QUQM01000003">
    <property type="protein sequence ID" value="KAA8649183.1"/>
    <property type="molecule type" value="Genomic_DNA"/>
</dbReference>
<accession>A0A5M9MWB7</accession>
<keyword evidence="1" id="KW-0863">Zinc-finger</keyword>
<evidence type="ECO:0000313" key="5">
    <source>
        <dbReference type="EMBL" id="KAA8649183.1"/>
    </source>
</evidence>
<dbReference type="InterPro" id="IPR001841">
    <property type="entry name" value="Znf_RING"/>
</dbReference>
<evidence type="ECO:0000256" key="1">
    <source>
        <dbReference type="PROSITE-ProRule" id="PRU00175"/>
    </source>
</evidence>
<dbReference type="GO" id="GO:0008270">
    <property type="term" value="F:zinc ion binding"/>
    <property type="evidence" value="ECO:0007669"/>
    <property type="project" value="UniProtKB-KW"/>
</dbReference>
<keyword evidence="1" id="KW-0479">Metal-binding</keyword>
<feature type="compositionally biased region" description="Basic residues" evidence="2">
    <location>
        <begin position="82"/>
        <end position="95"/>
    </location>
</feature>
<dbReference type="SUPFAM" id="SSF57850">
    <property type="entry name" value="RING/U-box"/>
    <property type="match status" value="1"/>
</dbReference>
<dbReference type="OrthoDB" id="2122982at2759"/>
<dbReference type="InterPro" id="IPR007527">
    <property type="entry name" value="Znf_SWIM"/>
</dbReference>
<dbReference type="Proteomes" id="UP000324241">
    <property type="component" value="Unassembled WGS sequence"/>
</dbReference>
<dbReference type="GO" id="GO:0061630">
    <property type="term" value="F:ubiquitin protein ligase activity"/>
    <property type="evidence" value="ECO:0007669"/>
    <property type="project" value="InterPro"/>
</dbReference>
<dbReference type="InterPro" id="IPR013083">
    <property type="entry name" value="Znf_RING/FYVE/PHD"/>
</dbReference>
<gene>
    <name evidence="5" type="ORF">ATNIH1004_005078</name>
</gene>
<dbReference type="CDD" id="cd16494">
    <property type="entry name" value="RING-CH-C4HC3_ZSWM2"/>
    <property type="match status" value="1"/>
</dbReference>
<dbReference type="RefSeq" id="XP_033428544.1">
    <property type="nucleotide sequence ID" value="XM_033569738.1"/>
</dbReference>
<dbReference type="AlphaFoldDB" id="A0A5M9MWB7"/>
<dbReference type="PANTHER" id="PTHR21540:SF0">
    <property type="entry name" value="PHD FAMILY PROTEIN"/>
    <property type="match status" value="1"/>
</dbReference>
<dbReference type="Pfam" id="PF13639">
    <property type="entry name" value="zf-RING_2"/>
    <property type="match status" value="1"/>
</dbReference>
<protein>
    <submittedName>
        <fullName evidence="5">Uncharacterized protein</fullName>
    </submittedName>
</protein>
<dbReference type="GeneID" id="54327780"/>
<dbReference type="PROSITE" id="PS50089">
    <property type="entry name" value="ZF_RING_2"/>
    <property type="match status" value="1"/>
</dbReference>
<comment type="caution">
    <text evidence="5">The sequence shown here is derived from an EMBL/GenBank/DDBJ whole genome shotgun (WGS) entry which is preliminary data.</text>
</comment>
<dbReference type="PROSITE" id="PS50966">
    <property type="entry name" value="ZF_SWIM"/>
    <property type="match status" value="1"/>
</dbReference>
<name>A0A5M9MWB7_9EURO</name>
<keyword evidence="1" id="KW-0862">Zinc</keyword>
<feature type="region of interest" description="Disordered" evidence="2">
    <location>
        <begin position="1"/>
        <end position="104"/>
    </location>
</feature>
<feature type="domain" description="RING-type" evidence="3">
    <location>
        <begin position="236"/>
        <end position="284"/>
    </location>
</feature>
<dbReference type="PANTHER" id="PTHR21540">
    <property type="entry name" value="RING FINGER AND SWIM DOMAIN-CONTAINING PROTEIN 2"/>
    <property type="match status" value="1"/>
</dbReference>